<accession>A0AAV3R5C6</accession>
<keyword evidence="3" id="KW-1185">Reference proteome</keyword>
<dbReference type="Gene3D" id="3.10.10.10">
    <property type="entry name" value="HIV Type 1 Reverse Transcriptase, subunit A, domain 1"/>
    <property type="match status" value="1"/>
</dbReference>
<dbReference type="Proteomes" id="UP001454036">
    <property type="component" value="Unassembled WGS sequence"/>
</dbReference>
<gene>
    <name evidence="2" type="ORF">LIER_41094</name>
</gene>
<dbReference type="InterPro" id="IPR043502">
    <property type="entry name" value="DNA/RNA_pol_sf"/>
</dbReference>
<name>A0AAV3R5C6_LITER</name>
<protein>
    <submittedName>
        <fullName evidence="2">Uncharacterized protein</fullName>
    </submittedName>
</protein>
<feature type="region of interest" description="Disordered" evidence="1">
    <location>
        <begin position="74"/>
        <end position="103"/>
    </location>
</feature>
<feature type="compositionally biased region" description="Basic and acidic residues" evidence="1">
    <location>
        <begin position="82"/>
        <end position="96"/>
    </location>
</feature>
<evidence type="ECO:0000256" key="1">
    <source>
        <dbReference type="SAM" id="MobiDB-lite"/>
    </source>
</evidence>
<proteinExistence type="predicted"/>
<dbReference type="AlphaFoldDB" id="A0AAV3R5C6"/>
<reference evidence="2 3" key="1">
    <citation type="submission" date="2024-01" db="EMBL/GenBank/DDBJ databases">
        <title>The complete chloroplast genome sequence of Lithospermum erythrorhizon: insights into the phylogenetic relationship among Boraginaceae species and the maternal lineages of purple gromwells.</title>
        <authorList>
            <person name="Okada T."/>
            <person name="Watanabe K."/>
        </authorList>
    </citation>
    <scope>NUCLEOTIDE SEQUENCE [LARGE SCALE GENOMIC DNA]</scope>
</reference>
<sequence length="202" mass="23297">MLVDTGSFADILYISTFGELQLPRSLLQPLHTPLTGFTGYSIYAIGVVTLDFTVGAGTKNEKRVRENHLEVNVVRNEEEEDNSPKERESANKGEPHEEIEEVPFKQVENDKSFRTGTREYEAFFAWGPKDMHGIDLTIVIHRLYVDPTFSPIKQKKRNFNDEKNLTIRKEVQTLLKPNAIRELKFPNWIANVVLVKKPNNKW</sequence>
<comment type="caution">
    <text evidence="2">The sequence shown here is derived from an EMBL/GenBank/DDBJ whole genome shotgun (WGS) entry which is preliminary data.</text>
</comment>
<dbReference type="SUPFAM" id="SSF56672">
    <property type="entry name" value="DNA/RNA polymerases"/>
    <property type="match status" value="1"/>
</dbReference>
<dbReference type="EMBL" id="BAABME010024927">
    <property type="protein sequence ID" value="GAA0171158.1"/>
    <property type="molecule type" value="Genomic_DNA"/>
</dbReference>
<evidence type="ECO:0000313" key="2">
    <source>
        <dbReference type="EMBL" id="GAA0171158.1"/>
    </source>
</evidence>
<evidence type="ECO:0000313" key="3">
    <source>
        <dbReference type="Proteomes" id="UP001454036"/>
    </source>
</evidence>
<organism evidence="2 3">
    <name type="scientific">Lithospermum erythrorhizon</name>
    <name type="common">Purple gromwell</name>
    <name type="synonym">Lithospermum officinale var. erythrorhizon</name>
    <dbReference type="NCBI Taxonomy" id="34254"/>
    <lineage>
        <taxon>Eukaryota</taxon>
        <taxon>Viridiplantae</taxon>
        <taxon>Streptophyta</taxon>
        <taxon>Embryophyta</taxon>
        <taxon>Tracheophyta</taxon>
        <taxon>Spermatophyta</taxon>
        <taxon>Magnoliopsida</taxon>
        <taxon>eudicotyledons</taxon>
        <taxon>Gunneridae</taxon>
        <taxon>Pentapetalae</taxon>
        <taxon>asterids</taxon>
        <taxon>lamiids</taxon>
        <taxon>Boraginales</taxon>
        <taxon>Boraginaceae</taxon>
        <taxon>Boraginoideae</taxon>
        <taxon>Lithospermeae</taxon>
        <taxon>Lithospermum</taxon>
    </lineage>
</organism>